<dbReference type="Gene3D" id="3.40.50.2300">
    <property type="match status" value="1"/>
</dbReference>
<dbReference type="RefSeq" id="WP_169249762.1">
    <property type="nucleotide sequence ID" value="NZ_SPMZ01000051.1"/>
</dbReference>
<dbReference type="SMART" id="SM00448">
    <property type="entry name" value="REC"/>
    <property type="match status" value="1"/>
</dbReference>
<keyword evidence="6" id="KW-0418">Kinase</keyword>
<evidence type="ECO:0000313" key="6">
    <source>
        <dbReference type="EMBL" id="NMQ20492.1"/>
    </source>
</evidence>
<proteinExistence type="predicted"/>
<gene>
    <name evidence="6" type="ORF">E4P82_15600</name>
</gene>
<feature type="domain" description="PAC" evidence="5">
    <location>
        <begin position="219"/>
        <end position="271"/>
    </location>
</feature>
<dbReference type="PROSITE" id="PS50110">
    <property type="entry name" value="RESPONSE_REGULATORY"/>
    <property type="match status" value="1"/>
</dbReference>
<dbReference type="SUPFAM" id="SSF55785">
    <property type="entry name" value="PYP-like sensor domain (PAS domain)"/>
    <property type="match status" value="1"/>
</dbReference>
<feature type="modified residue" description="4-aspartylphosphate" evidence="2">
    <location>
        <position position="75"/>
    </location>
</feature>
<dbReference type="InterPro" id="IPR000700">
    <property type="entry name" value="PAS-assoc_C"/>
</dbReference>
<evidence type="ECO:0000259" key="3">
    <source>
        <dbReference type="PROSITE" id="PS50110"/>
    </source>
</evidence>
<accession>A0ABX1TP77</accession>
<dbReference type="PROSITE" id="PS50112">
    <property type="entry name" value="PAS"/>
    <property type="match status" value="1"/>
</dbReference>
<dbReference type="Pfam" id="PF08448">
    <property type="entry name" value="PAS_4"/>
    <property type="match status" value="1"/>
</dbReference>
<dbReference type="InterPro" id="IPR001789">
    <property type="entry name" value="Sig_transdc_resp-reg_receiver"/>
</dbReference>
<dbReference type="InterPro" id="IPR000014">
    <property type="entry name" value="PAS"/>
</dbReference>
<dbReference type="InterPro" id="IPR011006">
    <property type="entry name" value="CheY-like_superfamily"/>
</dbReference>
<dbReference type="Proteomes" id="UP000760480">
    <property type="component" value="Unassembled WGS sequence"/>
</dbReference>
<dbReference type="Gene3D" id="3.30.450.20">
    <property type="entry name" value="PAS domain"/>
    <property type="match status" value="1"/>
</dbReference>
<organism evidence="6 7">
    <name type="scientific">Candidatus Competibacter phosphatis</name>
    <dbReference type="NCBI Taxonomy" id="221280"/>
    <lineage>
        <taxon>Bacteria</taxon>
        <taxon>Pseudomonadati</taxon>
        <taxon>Pseudomonadota</taxon>
        <taxon>Gammaproteobacteria</taxon>
        <taxon>Candidatus Competibacteraceae</taxon>
        <taxon>Candidatus Competibacter</taxon>
    </lineage>
</organism>
<dbReference type="InterPro" id="IPR013656">
    <property type="entry name" value="PAS_4"/>
</dbReference>
<dbReference type="PANTHER" id="PTHR44591">
    <property type="entry name" value="STRESS RESPONSE REGULATOR PROTEIN 1"/>
    <property type="match status" value="1"/>
</dbReference>
<dbReference type="PROSITE" id="PS50113">
    <property type="entry name" value="PAC"/>
    <property type="match status" value="1"/>
</dbReference>
<evidence type="ECO:0000313" key="7">
    <source>
        <dbReference type="Proteomes" id="UP000760480"/>
    </source>
</evidence>
<dbReference type="InterPro" id="IPR050595">
    <property type="entry name" value="Bact_response_regulator"/>
</dbReference>
<dbReference type="PANTHER" id="PTHR44591:SF3">
    <property type="entry name" value="RESPONSE REGULATORY DOMAIN-CONTAINING PROTEIN"/>
    <property type="match status" value="1"/>
</dbReference>
<reference evidence="6 7" key="1">
    <citation type="submission" date="2019-03" db="EMBL/GenBank/DDBJ databases">
        <title>Metabolic reconstructions from genomes of highly enriched 'Candidatus Accumulibacter' and 'Candidatus Competibacter' bioreactor populations.</title>
        <authorList>
            <person name="Annavajhala M.K."/>
            <person name="Welles L."/>
            <person name="Abbas B."/>
            <person name="Sorokin D."/>
            <person name="Park H."/>
            <person name="Van Loosdrecht M."/>
            <person name="Chandran K."/>
        </authorList>
    </citation>
    <scope>NUCLEOTIDE SEQUENCE [LARGE SCALE GENOMIC DNA]</scope>
    <source>
        <strain evidence="6 7">SBR_G</strain>
    </source>
</reference>
<evidence type="ECO:0000256" key="2">
    <source>
        <dbReference type="PROSITE-ProRule" id="PRU00169"/>
    </source>
</evidence>
<evidence type="ECO:0000259" key="5">
    <source>
        <dbReference type="PROSITE" id="PS50113"/>
    </source>
</evidence>
<feature type="domain" description="PAS" evidence="4">
    <location>
        <begin position="154"/>
        <end position="195"/>
    </location>
</feature>
<dbReference type="GO" id="GO:0016301">
    <property type="term" value="F:kinase activity"/>
    <property type="evidence" value="ECO:0007669"/>
    <property type="project" value="UniProtKB-KW"/>
</dbReference>
<sequence length="273" mass="29562">MKPIDKAISNGSDSQEGAMGQIRQSSILIVDDDEGQRLLAGASLQQGGFAILQAGSGEQALEVFQQHQPDLVLLDVVMPGMDGFATCAALRSLAGGRTLPIVMVTGLDDVESIEQAYQAGATDFLTKPIQWLVLHQRVRYILRASWTLRDLQNSEERFRTLVNAAGSVIMVLDRKARVVEFNPVAERFFSLRRGEPVAANFASALPVTSDWGALLGNPQSFESTIQALNGDEHILLWNLSGFADAEGVVAGLVIVGQDVTARRRAEASMRKLS</sequence>
<dbReference type="SUPFAM" id="SSF52172">
    <property type="entry name" value="CheY-like"/>
    <property type="match status" value="1"/>
</dbReference>
<keyword evidence="6" id="KW-0808">Transferase</keyword>
<evidence type="ECO:0000256" key="1">
    <source>
        <dbReference type="ARBA" id="ARBA00022553"/>
    </source>
</evidence>
<name>A0ABX1TP77_9GAMM</name>
<protein>
    <submittedName>
        <fullName evidence="6">Hybrid sensor histidine kinase/response regulator</fullName>
    </submittedName>
</protein>
<keyword evidence="1 2" id="KW-0597">Phosphoprotein</keyword>
<evidence type="ECO:0000259" key="4">
    <source>
        <dbReference type="PROSITE" id="PS50112"/>
    </source>
</evidence>
<comment type="caution">
    <text evidence="6">The sequence shown here is derived from an EMBL/GenBank/DDBJ whole genome shotgun (WGS) entry which is preliminary data.</text>
</comment>
<feature type="domain" description="Response regulatory" evidence="3">
    <location>
        <begin position="26"/>
        <end position="142"/>
    </location>
</feature>
<dbReference type="Pfam" id="PF00072">
    <property type="entry name" value="Response_reg"/>
    <property type="match status" value="1"/>
</dbReference>
<dbReference type="EMBL" id="SPMZ01000051">
    <property type="protein sequence ID" value="NMQ20492.1"/>
    <property type="molecule type" value="Genomic_DNA"/>
</dbReference>
<dbReference type="CDD" id="cd00130">
    <property type="entry name" value="PAS"/>
    <property type="match status" value="1"/>
</dbReference>
<dbReference type="InterPro" id="IPR035965">
    <property type="entry name" value="PAS-like_dom_sf"/>
</dbReference>
<keyword evidence="7" id="KW-1185">Reference proteome</keyword>